<name>A0A498KGG6_MALDO</name>
<protein>
    <submittedName>
        <fullName evidence="3">Uncharacterized protein</fullName>
    </submittedName>
</protein>
<proteinExistence type="predicted"/>
<feature type="region of interest" description="Disordered" evidence="2">
    <location>
        <begin position="637"/>
        <end position="668"/>
    </location>
</feature>
<sequence>MSWKNHQHCHSLVVDRQCKIRKRGGGSSSSSSSLVRRYRLKRAILVGKRGGSSTPVPTWKTLSAAAVVEGSPCTATMVANGDEDDEKIAKLQQRRPASEHGGRGGGKGKEVVSVSARKLAATLWEMNEQEQVPLRKKDSKVAQVPSLAGSLPPKSSDPSSTPFYEIKNESGGGGRQRGLSVVSQKHHLNDYQMGGFERPTSASLTEVKYQSCGKPDRKCIHGFKTGLKDVSSGLSTSKELVKVLTRVSGLEEQHSLTTTLLSALRVELDRARVQVHQLIREQRSNCNEIEFLMKKFAEEKAAWKSRERERIRAAIACMAEELEVEKKLRRQTERLNKKLGKELADKEAALSKATKELEREKRAKEIFEQVCDELATGLGEDRAQVEELKKESEKVREEVEKEREMLQLADVLREERVQMKLSEAKYHFEEKNAVVEQLKNELEAHLRSKTREGSRGSPDFSKIKELEAYLKKINFGSFQNAKIEGNEMEVAAYRVECEDDSKRTSVDSDLHSIELSMDNNNKSYKWSYGCGDDTEDDSKRTSVDKQFKGRRSLSEKIQWESICLNKNSSGIDWEFGVKSQWQSDGRLIEISELVPQTQTPEHETETKKNGSVKGLADHRLSNSKVVPILSLAGTTCQFQPFPTKDPGNETDGPRGHEDGSKLQLAGREGQCRDQGNIDVFMDSERYEPRQVDCDMVAEILDVQGKALTIFALSCTWTTR</sequence>
<evidence type="ECO:0000256" key="2">
    <source>
        <dbReference type="SAM" id="MobiDB-lite"/>
    </source>
</evidence>
<gene>
    <name evidence="3" type="ORF">DVH24_039129</name>
</gene>
<dbReference type="Proteomes" id="UP000290289">
    <property type="component" value="Chromosome 3"/>
</dbReference>
<keyword evidence="1" id="KW-0175">Coiled coil</keyword>
<dbReference type="EMBL" id="RDQH01000329">
    <property type="protein sequence ID" value="RXI04855.1"/>
    <property type="molecule type" value="Genomic_DNA"/>
</dbReference>
<feature type="coiled-coil region" evidence="1">
    <location>
        <begin position="318"/>
        <end position="452"/>
    </location>
</feature>
<dbReference type="PANTHER" id="PTHR31071">
    <property type="entry name" value="GB|AAF24581.1"/>
    <property type="match status" value="1"/>
</dbReference>
<feature type="compositionally biased region" description="Basic and acidic residues" evidence="2">
    <location>
        <begin position="651"/>
        <end position="660"/>
    </location>
</feature>
<dbReference type="PANTHER" id="PTHR31071:SF16">
    <property type="entry name" value="MYB-LIKE PROTEIN Z ISOFORM X1"/>
    <property type="match status" value="1"/>
</dbReference>
<dbReference type="AlphaFoldDB" id="A0A498KGG6"/>
<comment type="caution">
    <text evidence="3">The sequence shown here is derived from an EMBL/GenBank/DDBJ whole genome shotgun (WGS) entry which is preliminary data.</text>
</comment>
<evidence type="ECO:0000313" key="3">
    <source>
        <dbReference type="EMBL" id="RXI04855.1"/>
    </source>
</evidence>
<reference evidence="3 4" key="1">
    <citation type="submission" date="2018-10" db="EMBL/GenBank/DDBJ databases">
        <title>A high-quality apple genome assembly.</title>
        <authorList>
            <person name="Hu J."/>
        </authorList>
    </citation>
    <scope>NUCLEOTIDE SEQUENCE [LARGE SCALE GENOMIC DNA]</scope>
    <source>
        <strain evidence="4">cv. HFTH1</strain>
        <tissue evidence="3">Young leaf</tissue>
    </source>
</reference>
<evidence type="ECO:0000256" key="1">
    <source>
        <dbReference type="SAM" id="Coils"/>
    </source>
</evidence>
<evidence type="ECO:0000313" key="4">
    <source>
        <dbReference type="Proteomes" id="UP000290289"/>
    </source>
</evidence>
<feature type="region of interest" description="Disordered" evidence="2">
    <location>
        <begin position="92"/>
        <end position="111"/>
    </location>
</feature>
<keyword evidence="4" id="KW-1185">Reference proteome</keyword>
<feature type="compositionally biased region" description="Basic and acidic residues" evidence="2">
    <location>
        <begin position="96"/>
        <end position="110"/>
    </location>
</feature>
<organism evidence="3 4">
    <name type="scientific">Malus domestica</name>
    <name type="common">Apple</name>
    <name type="synonym">Pyrus malus</name>
    <dbReference type="NCBI Taxonomy" id="3750"/>
    <lineage>
        <taxon>Eukaryota</taxon>
        <taxon>Viridiplantae</taxon>
        <taxon>Streptophyta</taxon>
        <taxon>Embryophyta</taxon>
        <taxon>Tracheophyta</taxon>
        <taxon>Spermatophyta</taxon>
        <taxon>Magnoliopsida</taxon>
        <taxon>eudicotyledons</taxon>
        <taxon>Gunneridae</taxon>
        <taxon>Pentapetalae</taxon>
        <taxon>rosids</taxon>
        <taxon>fabids</taxon>
        <taxon>Rosales</taxon>
        <taxon>Rosaceae</taxon>
        <taxon>Amygdaloideae</taxon>
        <taxon>Maleae</taxon>
        <taxon>Malus</taxon>
    </lineage>
</organism>
<feature type="region of interest" description="Disordered" evidence="2">
    <location>
        <begin position="129"/>
        <end position="178"/>
    </location>
</feature>
<accession>A0A498KGG6</accession>
<dbReference type="InterPro" id="IPR043424">
    <property type="entry name" value="BLT-like"/>
</dbReference>